<dbReference type="Proteomes" id="UP001151760">
    <property type="component" value="Unassembled WGS sequence"/>
</dbReference>
<comment type="caution">
    <text evidence="1">The sequence shown here is derived from an EMBL/GenBank/DDBJ whole genome shotgun (WGS) entry which is preliminary data.</text>
</comment>
<sequence length="215" mass="24179">MHMISDVDEGPPGCCRFSLANFLSQEMHRKEIFDSGAETEIDDNRSPSRLFGQACAQPVLYDAVIPFVSRHHAIPVRIWDSKDVLKDLLEIRCTWLSANEMLVKLVKPEPRPALLLLIHKSSTSKSSSVSFSKVNAVFINLGDLKEKTLTNQNLDAQIIIMISVEVGCSIRWPLGRDVESQKRYAELSKEYSLTYLHSPITLKSLYCLNAGECPN</sequence>
<reference evidence="1" key="1">
    <citation type="journal article" date="2022" name="Int. J. Mol. Sci.">
        <title>Draft Genome of Tanacetum Coccineum: Genomic Comparison of Closely Related Tanacetum-Family Plants.</title>
        <authorList>
            <person name="Yamashiro T."/>
            <person name="Shiraishi A."/>
            <person name="Nakayama K."/>
            <person name="Satake H."/>
        </authorList>
    </citation>
    <scope>NUCLEOTIDE SEQUENCE</scope>
</reference>
<evidence type="ECO:0000313" key="1">
    <source>
        <dbReference type="EMBL" id="GJU05091.1"/>
    </source>
</evidence>
<proteinExistence type="predicted"/>
<evidence type="ECO:0000313" key="2">
    <source>
        <dbReference type="Proteomes" id="UP001151760"/>
    </source>
</evidence>
<name>A0ABQ5IYX1_9ASTR</name>
<gene>
    <name evidence="1" type="ORF">Tco_1121521</name>
</gene>
<keyword evidence="2" id="KW-1185">Reference proteome</keyword>
<protein>
    <submittedName>
        <fullName evidence="1">Uncharacterized protein</fullName>
    </submittedName>
</protein>
<dbReference type="EMBL" id="BQNB010021315">
    <property type="protein sequence ID" value="GJU05091.1"/>
    <property type="molecule type" value="Genomic_DNA"/>
</dbReference>
<organism evidence="1 2">
    <name type="scientific">Tanacetum coccineum</name>
    <dbReference type="NCBI Taxonomy" id="301880"/>
    <lineage>
        <taxon>Eukaryota</taxon>
        <taxon>Viridiplantae</taxon>
        <taxon>Streptophyta</taxon>
        <taxon>Embryophyta</taxon>
        <taxon>Tracheophyta</taxon>
        <taxon>Spermatophyta</taxon>
        <taxon>Magnoliopsida</taxon>
        <taxon>eudicotyledons</taxon>
        <taxon>Gunneridae</taxon>
        <taxon>Pentapetalae</taxon>
        <taxon>asterids</taxon>
        <taxon>campanulids</taxon>
        <taxon>Asterales</taxon>
        <taxon>Asteraceae</taxon>
        <taxon>Asteroideae</taxon>
        <taxon>Anthemideae</taxon>
        <taxon>Anthemidinae</taxon>
        <taxon>Tanacetum</taxon>
    </lineage>
</organism>
<accession>A0ABQ5IYX1</accession>
<reference evidence="1" key="2">
    <citation type="submission" date="2022-01" db="EMBL/GenBank/DDBJ databases">
        <authorList>
            <person name="Yamashiro T."/>
            <person name="Shiraishi A."/>
            <person name="Satake H."/>
            <person name="Nakayama K."/>
        </authorList>
    </citation>
    <scope>NUCLEOTIDE SEQUENCE</scope>
</reference>